<reference evidence="1 4" key="2">
    <citation type="submission" date="2019-02" db="EMBL/GenBank/DDBJ databases">
        <title>Complete genome sequence of Desulfobacter hydrogenophilus AcRS1.</title>
        <authorList>
            <person name="Marietou A."/>
            <person name="Lund M.B."/>
            <person name="Marshall I.P.G."/>
            <person name="Schreiber L."/>
            <person name="Jorgensen B."/>
        </authorList>
    </citation>
    <scope>NUCLEOTIDE SEQUENCE [LARGE SCALE GENOMIC DNA]</scope>
    <source>
        <strain evidence="1 4">AcRS1</strain>
    </source>
</reference>
<dbReference type="Proteomes" id="UP000248798">
    <property type="component" value="Unassembled WGS sequence"/>
</dbReference>
<evidence type="ECO:0000313" key="2">
    <source>
        <dbReference type="EMBL" id="RAL99809.1"/>
    </source>
</evidence>
<dbReference type="EMBL" id="CP036313">
    <property type="protein sequence ID" value="QBH14550.1"/>
    <property type="molecule type" value="Genomic_DNA"/>
</dbReference>
<organism evidence="2 3">
    <name type="scientific">Desulfobacter hydrogenophilus</name>
    <dbReference type="NCBI Taxonomy" id="2291"/>
    <lineage>
        <taxon>Bacteria</taxon>
        <taxon>Pseudomonadati</taxon>
        <taxon>Thermodesulfobacteriota</taxon>
        <taxon>Desulfobacteria</taxon>
        <taxon>Desulfobacterales</taxon>
        <taxon>Desulfobacteraceae</taxon>
        <taxon>Desulfobacter</taxon>
    </lineage>
</organism>
<accession>A0A328F842</accession>
<evidence type="ECO:0000313" key="1">
    <source>
        <dbReference type="EMBL" id="QBH14550.1"/>
    </source>
</evidence>
<dbReference type="EMBL" id="QLNI01000108">
    <property type="protein sequence ID" value="RAL99809.1"/>
    <property type="molecule type" value="Genomic_DNA"/>
</dbReference>
<dbReference type="Proteomes" id="UP000293902">
    <property type="component" value="Chromosome"/>
</dbReference>
<dbReference type="RefSeq" id="WP_111960843.1">
    <property type="nucleotide sequence ID" value="NZ_CP036313.1"/>
</dbReference>
<proteinExistence type="predicted"/>
<reference evidence="2 3" key="1">
    <citation type="submission" date="2018-06" db="EMBL/GenBank/DDBJ databases">
        <title>Complete Genome Sequence of Desulfobacter hydrogenophilus (DSM3380).</title>
        <authorList>
            <person name="Marietou A."/>
            <person name="Schreiber L."/>
            <person name="Marshall I."/>
            <person name="Jorgensen B."/>
        </authorList>
    </citation>
    <scope>NUCLEOTIDE SEQUENCE [LARGE SCALE GENOMIC DNA]</scope>
    <source>
        <strain evidence="2 3">DSM 3380</strain>
    </source>
</reference>
<protein>
    <submittedName>
        <fullName evidence="2">Uncharacterized protein</fullName>
    </submittedName>
</protein>
<dbReference type="AlphaFoldDB" id="A0A328F842"/>
<evidence type="ECO:0000313" key="3">
    <source>
        <dbReference type="Proteomes" id="UP000248798"/>
    </source>
</evidence>
<dbReference type="OrthoDB" id="5419918at2"/>
<gene>
    <name evidence="2" type="ORF">DO021_22495</name>
    <name evidence="1" type="ORF">EYB58_17425</name>
</gene>
<evidence type="ECO:0000313" key="4">
    <source>
        <dbReference type="Proteomes" id="UP000293902"/>
    </source>
</evidence>
<name>A0A328F842_9BACT</name>
<keyword evidence="4" id="KW-1185">Reference proteome</keyword>
<sequence>MEIKKEQVDHIFKQCKDTEEALIDLYKLILPDWEQIKTSKGSPLIGKDGWLYICECFIRLSKPTNNGFPGLWLKKGFDSSDHLPMWTVDLNHFYPIY</sequence>